<evidence type="ECO:0000259" key="3">
    <source>
        <dbReference type="Pfam" id="PF14846"/>
    </source>
</evidence>
<evidence type="ECO:0000256" key="2">
    <source>
        <dbReference type="SAM" id="MobiDB-lite"/>
    </source>
</evidence>
<feature type="coiled-coil region" evidence="1">
    <location>
        <begin position="752"/>
        <end position="797"/>
    </location>
</feature>
<dbReference type="Proteomes" id="UP000653271">
    <property type="component" value="Unassembled WGS sequence"/>
</dbReference>
<dbReference type="PANTHER" id="PTHR18871">
    <property type="entry name" value="CENTROSOMAL PROTEIN OF 112 KDA"/>
    <property type="match status" value="1"/>
</dbReference>
<name>A0A850XGU1_PIACA</name>
<accession>A0A850XGU1</accession>
<dbReference type="EMBL" id="WAAB01022230">
    <property type="protein sequence ID" value="NWH80824.1"/>
    <property type="molecule type" value="Genomic_DNA"/>
</dbReference>
<reference evidence="4" key="1">
    <citation type="submission" date="2019-09" db="EMBL/GenBank/DDBJ databases">
        <title>Bird 10,000 Genomes (B10K) Project - Family phase.</title>
        <authorList>
            <person name="Zhang G."/>
        </authorList>
    </citation>
    <scope>NUCLEOTIDE SEQUENCE</scope>
    <source>
        <strain evidence="4">B10K-DU-008-47</strain>
        <tissue evidence="4">Mixed tissue sample</tissue>
    </source>
</reference>
<feature type="coiled-coil region" evidence="1">
    <location>
        <begin position="603"/>
        <end position="696"/>
    </location>
</feature>
<dbReference type="OrthoDB" id="78101at2759"/>
<feature type="non-terminal residue" evidence="4">
    <location>
        <position position="850"/>
    </location>
</feature>
<evidence type="ECO:0000313" key="4">
    <source>
        <dbReference type="EMBL" id="NWH80824.1"/>
    </source>
</evidence>
<dbReference type="PANTHER" id="PTHR18871:SF2">
    <property type="entry name" value="CENTROSOMAL PROTEIN OF 112 KDA"/>
    <property type="match status" value="1"/>
</dbReference>
<feature type="non-terminal residue" evidence="4">
    <location>
        <position position="1"/>
    </location>
</feature>
<keyword evidence="1" id="KW-0175">Coiled coil</keyword>
<feature type="region of interest" description="Disordered" evidence="2">
    <location>
        <begin position="157"/>
        <end position="192"/>
    </location>
</feature>
<dbReference type="AlphaFoldDB" id="A0A850XGU1"/>
<organism evidence="4 5">
    <name type="scientific">Piaya cayana</name>
    <name type="common">Common squirrel cuckoo</name>
    <dbReference type="NCBI Taxonomy" id="33601"/>
    <lineage>
        <taxon>Eukaryota</taxon>
        <taxon>Metazoa</taxon>
        <taxon>Chordata</taxon>
        <taxon>Craniata</taxon>
        <taxon>Vertebrata</taxon>
        <taxon>Euteleostomi</taxon>
        <taxon>Archelosauria</taxon>
        <taxon>Archosauria</taxon>
        <taxon>Dinosauria</taxon>
        <taxon>Saurischia</taxon>
        <taxon>Theropoda</taxon>
        <taxon>Coelurosauria</taxon>
        <taxon>Aves</taxon>
        <taxon>Neognathae</taxon>
        <taxon>Neoaves</taxon>
        <taxon>Otidimorphae</taxon>
        <taxon>Cuculiformes</taxon>
        <taxon>Coccyzidae</taxon>
        <taxon>Piaya</taxon>
    </lineage>
</organism>
<protein>
    <submittedName>
        <fullName evidence="4">CE112 protein</fullName>
    </submittedName>
</protein>
<comment type="caution">
    <text evidence="4">The sequence shown here is derived from an EMBL/GenBank/DDBJ whole genome shotgun (WGS) entry which is preliminary data.</text>
</comment>
<feature type="coiled-coil region" evidence="1">
    <location>
        <begin position="538"/>
        <end position="572"/>
    </location>
</feature>
<feature type="coiled-coil region" evidence="1">
    <location>
        <begin position="274"/>
        <end position="319"/>
    </location>
</feature>
<feature type="domain" description="DUF4485" evidence="3">
    <location>
        <begin position="14"/>
        <end position="98"/>
    </location>
</feature>
<evidence type="ECO:0000256" key="1">
    <source>
        <dbReference type="SAM" id="Coils"/>
    </source>
</evidence>
<gene>
    <name evidence="4" type="primary">Cep112</name>
    <name evidence="4" type="ORF">PIACAY_R13394</name>
</gene>
<dbReference type="Pfam" id="PF14846">
    <property type="entry name" value="DUF4485"/>
    <property type="match status" value="1"/>
</dbReference>
<evidence type="ECO:0000313" key="5">
    <source>
        <dbReference type="Proteomes" id="UP000653271"/>
    </source>
</evidence>
<sequence length="850" mass="99075">SFKMDGEEEVWQKLDAEFDQFVVDMEPRVLKLQHGLEQQRCALWIKKRREPSVAGTGTAGRKNRNLYAKLLLHMLKRGVLEVPFTEKPEQGALKPLPSDMSIYLDEPNSESAQSNSPDFLSDWVMGELGNSESKQKESSLSTSFTYGETLKYSKKSTLKSHSVSPHQRNEDNLATPLSDHRHKPPVSSDDSDIEAHLNSWDLGVRETHYFELLLTRQMTPKADLGISGTFCDEETLLQMHEKKLHKKMKILEGKCHEEKLKLQQKHNSAIQKILDRKNEEIEILKSSYEAKQNEAEETIRKLESEVQTLVRELQVVREVKEEQIMELKMMCEQSIDPLNNEWEKRFHNVAEMEKKFGFQKKQEDVQELLKDITARIHQMEDCFKQTKSTNEEVKKLKARVQQLTVEAENSNLQHQKLSQQKTDAEQRYQVVCAELQEMKARHSLLHKKKDCVTQEYERNIQQLQRKFDVDINAMKQELAVSAAKNALLISAGVFLCLSKENLVSLYVITGFFLENNIHSEKKNSSIDYVLILEILAIQNDFAKERQDTEKKIHKLEESLKEKEEQLTRVTEVQRLQAQQADAALEEFKRQVGLNQEVVCAKMKQQVEQAEAHLSSRLKSLLEKQSKESSGQLEDLKKRYEQQIVELKLEHEQEKTHLFQQHNAEKGCLVRDHEREIEELEKQHRAAMAEHESKTQECRKRDGQIICDMESQIHNLSEELIQVNAQWTQQLLELKHQWEEEKQRTTRDHETVMKKIKMEAEKKISDLKKLRAAEAEALDKATSRLRQTEQEYSQKLATSSQTIDELKTTICSLKEENSQQKLAAEQHLQEVLQRFEDKKQQLKTDNDRAIK</sequence>
<dbReference type="InterPro" id="IPR055310">
    <property type="entry name" value="CEP112"/>
</dbReference>
<dbReference type="InterPro" id="IPR027831">
    <property type="entry name" value="DUF4485"/>
</dbReference>
<proteinExistence type="predicted"/>
<keyword evidence="5" id="KW-1185">Reference proteome</keyword>
<feature type="coiled-coil region" evidence="1">
    <location>
        <begin position="386"/>
        <end position="466"/>
    </location>
</feature>
<feature type="region of interest" description="Disordered" evidence="2">
    <location>
        <begin position="89"/>
        <end position="117"/>
    </location>
</feature>